<dbReference type="Gene3D" id="3.40.50.880">
    <property type="match status" value="1"/>
</dbReference>
<dbReference type="PANTHER" id="PTHR42695:SF5">
    <property type="entry name" value="GLUTAMINE AMIDOTRANSFERASE YLR126C-RELATED"/>
    <property type="match status" value="1"/>
</dbReference>
<organism evidence="2 3">
    <name type="scientific">Rhodovulum adriaticum</name>
    <name type="common">Rhodopseudomonas adriatica</name>
    <dbReference type="NCBI Taxonomy" id="35804"/>
    <lineage>
        <taxon>Bacteria</taxon>
        <taxon>Pseudomonadati</taxon>
        <taxon>Pseudomonadota</taxon>
        <taxon>Alphaproteobacteria</taxon>
        <taxon>Rhodobacterales</taxon>
        <taxon>Paracoccaceae</taxon>
        <taxon>Rhodovulum</taxon>
    </lineage>
</organism>
<feature type="domain" description="Glutamine amidotransferase" evidence="1">
    <location>
        <begin position="75"/>
        <end position="175"/>
    </location>
</feature>
<proteinExistence type="predicted"/>
<dbReference type="InterPro" id="IPR029062">
    <property type="entry name" value="Class_I_gatase-like"/>
</dbReference>
<dbReference type="InterPro" id="IPR044992">
    <property type="entry name" value="ChyE-like"/>
</dbReference>
<accession>A0A4V2SMA3</accession>
<dbReference type="PANTHER" id="PTHR42695">
    <property type="entry name" value="GLUTAMINE AMIDOTRANSFERASE YLR126C-RELATED"/>
    <property type="match status" value="1"/>
</dbReference>
<dbReference type="InterPro" id="IPR017926">
    <property type="entry name" value="GATASE"/>
</dbReference>
<protein>
    <submittedName>
        <fullName evidence="2">GMP synthase (Glutamine-hydrolysing)</fullName>
    </submittedName>
</protein>
<comment type="caution">
    <text evidence="2">The sequence shown here is derived from an EMBL/GenBank/DDBJ whole genome shotgun (WGS) entry which is preliminary data.</text>
</comment>
<dbReference type="AlphaFoldDB" id="A0A4V2SMA3"/>
<dbReference type="OrthoDB" id="7365442at2"/>
<dbReference type="SUPFAM" id="SSF52317">
    <property type="entry name" value="Class I glutamine amidotransferase-like"/>
    <property type="match status" value="1"/>
</dbReference>
<dbReference type="Proteomes" id="UP000295733">
    <property type="component" value="Unassembled WGS sequence"/>
</dbReference>
<evidence type="ECO:0000313" key="3">
    <source>
        <dbReference type="Proteomes" id="UP000295733"/>
    </source>
</evidence>
<evidence type="ECO:0000313" key="2">
    <source>
        <dbReference type="EMBL" id="TCP26416.1"/>
    </source>
</evidence>
<evidence type="ECO:0000259" key="1">
    <source>
        <dbReference type="Pfam" id="PF00117"/>
    </source>
</evidence>
<dbReference type="EMBL" id="SLXL01000002">
    <property type="protein sequence ID" value="TCP26416.1"/>
    <property type="molecule type" value="Genomic_DNA"/>
</dbReference>
<dbReference type="Pfam" id="PF00117">
    <property type="entry name" value="GATase"/>
    <property type="match status" value="1"/>
</dbReference>
<gene>
    <name evidence="2" type="ORF">EV656_102382</name>
</gene>
<reference evidence="2 3" key="1">
    <citation type="submission" date="2019-03" db="EMBL/GenBank/DDBJ databases">
        <title>Genomic Encyclopedia of Type Strains, Phase IV (KMG-IV): sequencing the most valuable type-strain genomes for metagenomic binning, comparative biology and taxonomic classification.</title>
        <authorList>
            <person name="Goeker M."/>
        </authorList>
    </citation>
    <scope>NUCLEOTIDE SEQUENCE [LARGE SCALE GENOMIC DNA]</scope>
    <source>
        <strain evidence="2 3">DSM 2781</strain>
    </source>
</reference>
<dbReference type="CDD" id="cd01741">
    <property type="entry name" value="GATase1_1"/>
    <property type="match status" value="1"/>
</dbReference>
<dbReference type="GO" id="GO:0005829">
    <property type="term" value="C:cytosol"/>
    <property type="evidence" value="ECO:0007669"/>
    <property type="project" value="TreeGrafter"/>
</dbReference>
<dbReference type="PROSITE" id="PS51273">
    <property type="entry name" value="GATASE_TYPE_1"/>
    <property type="match status" value="1"/>
</dbReference>
<dbReference type="RefSeq" id="WP_132600427.1">
    <property type="nucleotide sequence ID" value="NZ_NRRP01000008.1"/>
</dbReference>
<name>A0A4V2SMA3_RHOAD</name>
<sequence length="225" mass="24436">MQIGILEAGHMAAPLRHELGDYSDLFRQLFAPHGLSFHTWDVEGMAFPDSVHAADGWLITGSRHGVYEDHPFLPPLEAFIRAAHAADVPMVGICFGHQVMAQALGGRVEKFAGGWSVGAQSYRIEGQDVTLNAWHQDQVIVPPEGAETVGHSAFCAHAALRYGDWGLSLQPHPEFGRDVIAGMIAQRGPGTVPDALLATAQARLETPTDRPDMARRLAQFLTTRS</sequence>
<keyword evidence="3" id="KW-1185">Reference proteome</keyword>